<reference evidence="1" key="1">
    <citation type="submission" date="2023-04" db="EMBL/GenBank/DDBJ databases">
        <title>Draft Genome sequencing of Naganishia species isolated from polar environments using Oxford Nanopore Technology.</title>
        <authorList>
            <person name="Leo P."/>
            <person name="Venkateswaran K."/>
        </authorList>
    </citation>
    <scope>NUCLEOTIDE SEQUENCE</scope>
    <source>
        <strain evidence="1">MNA-CCFEE 5261</strain>
    </source>
</reference>
<protein>
    <submittedName>
        <fullName evidence="1">Uncharacterized protein</fullName>
    </submittedName>
</protein>
<sequence length="555" mass="61402">MVESANSSLSLHSGDSYHPRSLRQSTDTDLPKVCTTQSHVSELSRFMSSVRNDLEMDEIEYDGYKNQRAAESILLDEVQDPEDEGDEKIDDDDGPPVDRGMAWVMAICSMLMVFATWGANAGFGVFLSYYLSLDQFAGSSKYDFALIGGIVVFLAQSLAPFSGLACRVFGTTPVFILGIIIQTAAYICASFATKLWHLYLAQGVFVGISFVMVFIPATFILPTWFDKRMATAMGITVGGAGLGGVVFSLSINKLIDTTGDQRWALRMCGIVTGSAATFAALILRPRKRINTPLKATLTKEFILANAKIMFNFKIFRRYPLAILALWFLVILMNYIILLFSLAPYAQLVGLSASQGSNITAILNAAQVVGRPIMGYFGDSIGRNNTSGLVSLTCSILILAFWINAKTYASLIGFSVLIGFIVGVGSTMAQSMAADLVEIPAHLPAAWSGLNILVGFFSLVAEVIALKLVNLSLKRQYLHPQIFTGVCFFFGFLLMMVNREWLVRRKLQTRRHALEEMSETDELEKEKDINQVQLGTYNRLLTPQHYFTRMFYPIRV</sequence>
<evidence type="ECO:0000313" key="2">
    <source>
        <dbReference type="Proteomes" id="UP001241377"/>
    </source>
</evidence>
<dbReference type="EMBL" id="JASBWR010000059">
    <property type="protein sequence ID" value="KAJ9101285.1"/>
    <property type="molecule type" value="Genomic_DNA"/>
</dbReference>
<accession>A0ACC2VQA9</accession>
<dbReference type="Proteomes" id="UP001241377">
    <property type="component" value="Unassembled WGS sequence"/>
</dbReference>
<keyword evidence="2" id="KW-1185">Reference proteome</keyword>
<organism evidence="1 2">
    <name type="scientific">Naganishia cerealis</name>
    <dbReference type="NCBI Taxonomy" id="610337"/>
    <lineage>
        <taxon>Eukaryota</taxon>
        <taxon>Fungi</taxon>
        <taxon>Dikarya</taxon>
        <taxon>Basidiomycota</taxon>
        <taxon>Agaricomycotina</taxon>
        <taxon>Tremellomycetes</taxon>
        <taxon>Filobasidiales</taxon>
        <taxon>Filobasidiaceae</taxon>
        <taxon>Naganishia</taxon>
    </lineage>
</organism>
<name>A0ACC2VQA9_9TREE</name>
<gene>
    <name evidence="1" type="ORF">QFC19_005255</name>
</gene>
<proteinExistence type="predicted"/>
<evidence type="ECO:0000313" key="1">
    <source>
        <dbReference type="EMBL" id="KAJ9101285.1"/>
    </source>
</evidence>
<comment type="caution">
    <text evidence="1">The sequence shown here is derived from an EMBL/GenBank/DDBJ whole genome shotgun (WGS) entry which is preliminary data.</text>
</comment>